<dbReference type="GO" id="GO:0003700">
    <property type="term" value="F:DNA-binding transcription factor activity"/>
    <property type="evidence" value="ECO:0007669"/>
    <property type="project" value="InterPro"/>
</dbReference>
<dbReference type="Proteomes" id="UP000292648">
    <property type="component" value="Unassembled WGS sequence"/>
</dbReference>
<dbReference type="AlphaFoldDB" id="A0A4Q9Y154"/>
<dbReference type="RefSeq" id="WP_131509921.1">
    <property type="nucleotide sequence ID" value="NZ_CAKMBI010000006.1"/>
</dbReference>
<dbReference type="InterPro" id="IPR036388">
    <property type="entry name" value="WH-like_DNA-bd_sf"/>
</dbReference>
<accession>A0A4Q9Y154</accession>
<name>A0A4Q9Y154_9LACO</name>
<feature type="domain" description="HTH marR-type" evidence="1">
    <location>
        <begin position="2"/>
        <end position="139"/>
    </location>
</feature>
<dbReference type="EMBL" id="SEHH01000058">
    <property type="protein sequence ID" value="TBX42444.1"/>
    <property type="molecule type" value="Genomic_DNA"/>
</dbReference>
<dbReference type="Gene3D" id="1.10.10.10">
    <property type="entry name" value="Winged helix-like DNA-binding domain superfamily/Winged helix DNA-binding domain"/>
    <property type="match status" value="1"/>
</dbReference>
<dbReference type="PROSITE" id="PS50995">
    <property type="entry name" value="HTH_MARR_2"/>
    <property type="match status" value="1"/>
</dbReference>
<evidence type="ECO:0000259" key="1">
    <source>
        <dbReference type="PROSITE" id="PS50995"/>
    </source>
</evidence>
<sequence>MQDSLGIMIKKANNALSRDSDHYAKSLGLTGMQISTINFIANNEHHDLFQRDLELEFNIRKATCSSLVSKMEAADLLIRVPAKDDGRYKRLLLTPKSRQLATQIEHFFETSERRMARIIGANTAITYEALRQITVAFAAPTKAND</sequence>
<dbReference type="SUPFAM" id="SSF46785">
    <property type="entry name" value="Winged helix' DNA-binding domain"/>
    <property type="match status" value="1"/>
</dbReference>
<evidence type="ECO:0000313" key="3">
    <source>
        <dbReference type="Proteomes" id="UP000292648"/>
    </source>
</evidence>
<dbReference type="Pfam" id="PF12802">
    <property type="entry name" value="MarR_2"/>
    <property type="match status" value="1"/>
</dbReference>
<dbReference type="InterPro" id="IPR000835">
    <property type="entry name" value="HTH_MarR-typ"/>
</dbReference>
<organism evidence="2 3">
    <name type="scientific">Lactiplantibacillus paraplantarum</name>
    <dbReference type="NCBI Taxonomy" id="60520"/>
    <lineage>
        <taxon>Bacteria</taxon>
        <taxon>Bacillati</taxon>
        <taxon>Bacillota</taxon>
        <taxon>Bacilli</taxon>
        <taxon>Lactobacillales</taxon>
        <taxon>Lactobacillaceae</taxon>
        <taxon>Lactiplantibacillus</taxon>
    </lineage>
</organism>
<proteinExistence type="predicted"/>
<gene>
    <name evidence="2" type="ORF">EUZ87_08295</name>
</gene>
<protein>
    <submittedName>
        <fullName evidence="2">MarR family transcriptional regulator</fullName>
    </submittedName>
</protein>
<evidence type="ECO:0000313" key="2">
    <source>
        <dbReference type="EMBL" id="TBX42444.1"/>
    </source>
</evidence>
<dbReference type="InterPro" id="IPR036390">
    <property type="entry name" value="WH_DNA-bd_sf"/>
</dbReference>
<comment type="caution">
    <text evidence="2">The sequence shown here is derived from an EMBL/GenBank/DDBJ whole genome shotgun (WGS) entry which is preliminary data.</text>
</comment>
<reference evidence="2 3" key="1">
    <citation type="submission" date="2019-01" db="EMBL/GenBank/DDBJ databases">
        <title>Draft genome sequence of Lactobacillus paraplantarum OSY-TC318, a Producer of the novel lantibiotic Paraplantaracin TC318.</title>
        <authorList>
            <person name="Hussein W.E."/>
            <person name="Huang E."/>
            <person name="Yousef A.E."/>
        </authorList>
    </citation>
    <scope>NUCLEOTIDE SEQUENCE [LARGE SCALE GENOMIC DNA]</scope>
    <source>
        <strain evidence="2 3">OSY-TC318</strain>
    </source>
</reference>